<dbReference type="AlphaFoldDB" id="A0A9X3CK23"/>
<gene>
    <name evidence="1" type="ORF">MD535_01315</name>
</gene>
<comment type="caution">
    <text evidence="1">The sequence shown here is derived from an EMBL/GenBank/DDBJ whole genome shotgun (WGS) entry which is preliminary data.</text>
</comment>
<dbReference type="EMBL" id="JAKRRY010000001">
    <property type="protein sequence ID" value="MCW8344665.1"/>
    <property type="molecule type" value="Genomic_DNA"/>
</dbReference>
<reference evidence="1" key="1">
    <citation type="submission" date="2022-02" db="EMBL/GenBank/DDBJ databases">
        <title>Vibrio sp. nov, a new bacterium isolated from seawater.</title>
        <authorList>
            <person name="Yuan Y."/>
        </authorList>
    </citation>
    <scope>NUCLEOTIDE SEQUENCE</scope>
    <source>
        <strain evidence="1">ZSDZ65</strain>
    </source>
</reference>
<protein>
    <recommendedName>
        <fullName evidence="3">Phage protein</fullName>
    </recommendedName>
</protein>
<accession>A0A9X3CK23</accession>
<name>A0A9X3CK23_9VIBR</name>
<evidence type="ECO:0000313" key="2">
    <source>
        <dbReference type="Proteomes" id="UP001155587"/>
    </source>
</evidence>
<evidence type="ECO:0000313" key="1">
    <source>
        <dbReference type="EMBL" id="MCW8344665.1"/>
    </source>
</evidence>
<organism evidence="1 2">
    <name type="scientific">Vibrio qingdaonensis</name>
    <dbReference type="NCBI Taxonomy" id="2829491"/>
    <lineage>
        <taxon>Bacteria</taxon>
        <taxon>Pseudomonadati</taxon>
        <taxon>Pseudomonadota</taxon>
        <taxon>Gammaproteobacteria</taxon>
        <taxon>Vibrionales</taxon>
        <taxon>Vibrionaceae</taxon>
        <taxon>Vibrio</taxon>
    </lineage>
</organism>
<dbReference type="Proteomes" id="UP001155587">
    <property type="component" value="Unassembled WGS sequence"/>
</dbReference>
<evidence type="ECO:0008006" key="3">
    <source>
        <dbReference type="Google" id="ProtNLM"/>
    </source>
</evidence>
<proteinExistence type="predicted"/>
<dbReference type="RefSeq" id="WP_265673099.1">
    <property type="nucleotide sequence ID" value="NZ_JAKRRY010000001.1"/>
</dbReference>
<keyword evidence="2" id="KW-1185">Reference proteome</keyword>
<sequence>MDFDLMIDALARGEDIQFPRWRGKESTLEAALVCAKYIERQEGRFVPNSVLMELSGLSILTIKEIRNGEHWAWFELERQGYRFKPWVWRPRPTGTIFHWESCRRKELDERKAYGIDSRKQHKEKVRKLEKTVKKYNKYPPKTRAHNVLREMYQRKLKRKPIAHTLRFANEVGLVEWNQTEKGYLIPEPVSTNAIRRRLDQTTKRVSCSTRGCKNYAVRGFEHCGTCEPENKHKQRPDVLELLEKAHSKRK</sequence>